<proteinExistence type="inferred from homology"/>
<dbReference type="RefSeq" id="XP_016263469.1">
    <property type="nucleotide sequence ID" value="XM_016405263.1"/>
</dbReference>
<evidence type="ECO:0000256" key="2">
    <source>
        <dbReference type="ARBA" id="ARBA00009347"/>
    </source>
</evidence>
<dbReference type="SMART" id="SM01395">
    <property type="entry name" value="Tbf5"/>
    <property type="match status" value="1"/>
</dbReference>
<dbReference type="InterPro" id="IPR035935">
    <property type="entry name" value="TFB5-like_sf"/>
</dbReference>
<keyword evidence="4" id="KW-0274">FAD</keyword>
<accession>A0A0D2DJV3</accession>
<dbReference type="InterPro" id="IPR037069">
    <property type="entry name" value="AcylCoA_DH/ox_N_sf"/>
</dbReference>
<feature type="domain" description="Acyl-CoA dehydrogenase/oxidase N-terminal" evidence="7">
    <location>
        <begin position="7"/>
        <end position="118"/>
    </location>
</feature>
<evidence type="ECO:0000256" key="5">
    <source>
        <dbReference type="ARBA" id="ARBA00033339"/>
    </source>
</evidence>
<name>A0A0D2DJV3_9EURO</name>
<dbReference type="GO" id="GO:0006367">
    <property type="term" value="P:transcription initiation at RNA polymerase II promoter"/>
    <property type="evidence" value="ECO:0007669"/>
    <property type="project" value="InterPro"/>
</dbReference>
<dbReference type="VEuPathDB" id="FungiDB:PV06_04374"/>
<protein>
    <recommendedName>
        <fullName evidence="5">RNA polymerase II transcription factor B subunit 5</fullName>
    </recommendedName>
</protein>
<dbReference type="InterPro" id="IPR046373">
    <property type="entry name" value="Acyl-CoA_Oxase/DH_mid-dom_sf"/>
</dbReference>
<dbReference type="PANTHER" id="PTHR43884">
    <property type="entry name" value="ACYL-COA DEHYDROGENASE"/>
    <property type="match status" value="1"/>
</dbReference>
<dbReference type="SUPFAM" id="SSF47203">
    <property type="entry name" value="Acyl-CoA dehydrogenase C-terminal domain-like"/>
    <property type="match status" value="1"/>
</dbReference>
<evidence type="ECO:0000259" key="7">
    <source>
        <dbReference type="Pfam" id="PF02771"/>
    </source>
</evidence>
<evidence type="ECO:0000256" key="4">
    <source>
        <dbReference type="ARBA" id="ARBA00022827"/>
    </source>
</evidence>
<dbReference type="Gene3D" id="3.30.70.1220">
    <property type="entry name" value="TFB5-like"/>
    <property type="match status" value="1"/>
</dbReference>
<dbReference type="Gene3D" id="2.40.110.10">
    <property type="entry name" value="Butyryl-CoA Dehydrogenase, subunit A, domain 2"/>
    <property type="match status" value="2"/>
</dbReference>
<reference evidence="8 9" key="1">
    <citation type="submission" date="2015-01" db="EMBL/GenBank/DDBJ databases">
        <title>The Genome Sequence of Exophiala oligosperma CBS72588.</title>
        <authorList>
            <consortium name="The Broad Institute Genomics Platform"/>
            <person name="Cuomo C."/>
            <person name="de Hoog S."/>
            <person name="Gorbushina A."/>
            <person name="Stielow B."/>
            <person name="Teixiera M."/>
            <person name="Abouelleil A."/>
            <person name="Chapman S.B."/>
            <person name="Priest M."/>
            <person name="Young S.K."/>
            <person name="Wortman J."/>
            <person name="Nusbaum C."/>
            <person name="Birren B."/>
        </authorList>
    </citation>
    <scope>NUCLEOTIDE SEQUENCE [LARGE SCALE GENOMIC DNA]</scope>
    <source>
        <strain evidence="8 9">CBS 72588</strain>
    </source>
</reference>
<evidence type="ECO:0000313" key="9">
    <source>
        <dbReference type="Proteomes" id="UP000053342"/>
    </source>
</evidence>
<dbReference type="GO" id="GO:0000439">
    <property type="term" value="C:transcription factor TFIIH core complex"/>
    <property type="evidence" value="ECO:0007669"/>
    <property type="project" value="InterPro"/>
</dbReference>
<dbReference type="GO" id="GO:0003995">
    <property type="term" value="F:acyl-CoA dehydrogenase activity"/>
    <property type="evidence" value="ECO:0007669"/>
    <property type="project" value="TreeGrafter"/>
</dbReference>
<evidence type="ECO:0000259" key="6">
    <source>
        <dbReference type="Pfam" id="PF00441"/>
    </source>
</evidence>
<feature type="domain" description="Acyl-CoA dehydrogenase/oxidase C-terminal" evidence="6">
    <location>
        <begin position="277"/>
        <end position="421"/>
    </location>
</feature>
<dbReference type="SUPFAM" id="SSF56645">
    <property type="entry name" value="Acyl-CoA dehydrogenase NM domain-like"/>
    <property type="match status" value="1"/>
</dbReference>
<dbReference type="SUPFAM" id="SSF142897">
    <property type="entry name" value="TFB5-like"/>
    <property type="match status" value="1"/>
</dbReference>
<dbReference type="GO" id="GO:0033539">
    <property type="term" value="P:fatty acid beta-oxidation using acyl-CoA dehydrogenase"/>
    <property type="evidence" value="ECO:0007669"/>
    <property type="project" value="TreeGrafter"/>
</dbReference>
<comment type="similarity">
    <text evidence="2">Belongs to the acyl-CoA dehydrogenase family.</text>
</comment>
<sequence length="512" mass="55514">MIDFQLSPEQLAMRNAVRGFARANLQTARSIYEAQRASSSAWEDRFRSTQPIYAEAVKAGLIKAQVPKQLGGAGGPLIEAALVVEEFYAVETSASLTILGTGLGLTPLIMSGSPEHSKFFKPFLDGTGTPLASLVFSEPGGSANFAEAGASGFETVAQLQGEEYIINGEKVSDLRFCSFELVTDRMQIWATNCSGWDDRGADVQCVLCRVEGSAAVDDVRGQTAIIIVTRQDIAKNDASAYSVLSHPETIGHTAVNGPHIRFKNLRVPRSNLLAPPGKGADLVEMTFTASAALVGAMGVGIMRQTFDRVLAWAKENRRGSKEAMIQKQSVADLLIKIKTRCEATRALVWKAACCFGSTRFGAELCYEAKIFGSESAVECVMDAINLVGVSAYSRTQPFGDLLNDAVVLPIFDGGNVGVRRRQVEAIFAQDAVYKMPKAVKGALLQCDPPQMAMVRKIDRESNNAYIIEEIDDHTCLVKETKVEEIKARVKELMDAAMGMDEDDNDDKDSDLD</sequence>
<dbReference type="Pfam" id="PF02771">
    <property type="entry name" value="Acyl-CoA_dh_N"/>
    <property type="match status" value="1"/>
</dbReference>
<evidence type="ECO:0000256" key="1">
    <source>
        <dbReference type="ARBA" id="ARBA00001974"/>
    </source>
</evidence>
<evidence type="ECO:0000256" key="3">
    <source>
        <dbReference type="ARBA" id="ARBA00022630"/>
    </source>
</evidence>
<dbReference type="InterPro" id="IPR013786">
    <property type="entry name" value="AcylCoA_DH/ox_N"/>
</dbReference>
<dbReference type="Pfam" id="PF00441">
    <property type="entry name" value="Acyl-CoA_dh_1"/>
    <property type="match status" value="1"/>
</dbReference>
<dbReference type="AlphaFoldDB" id="A0A0D2DJV3"/>
<dbReference type="PANTHER" id="PTHR43884:SF12">
    <property type="entry name" value="ISOVALERYL-COA DEHYDROGENASE, MITOCHONDRIAL-RELATED"/>
    <property type="match status" value="1"/>
</dbReference>
<dbReference type="InterPro" id="IPR009400">
    <property type="entry name" value="TFIIH_TTDA/Tfb5"/>
</dbReference>
<dbReference type="InterPro" id="IPR009075">
    <property type="entry name" value="AcylCo_DH/oxidase_C"/>
</dbReference>
<dbReference type="Proteomes" id="UP000053342">
    <property type="component" value="Unassembled WGS sequence"/>
</dbReference>
<dbReference type="Pfam" id="PF06331">
    <property type="entry name" value="Tfb5"/>
    <property type="match status" value="1"/>
</dbReference>
<dbReference type="InterPro" id="IPR009100">
    <property type="entry name" value="AcylCoA_DH/oxidase_NM_dom_sf"/>
</dbReference>
<dbReference type="GO" id="GO:0006289">
    <property type="term" value="P:nucleotide-excision repair"/>
    <property type="evidence" value="ECO:0007669"/>
    <property type="project" value="InterPro"/>
</dbReference>
<dbReference type="Gene3D" id="1.20.140.10">
    <property type="entry name" value="Butyryl-CoA Dehydrogenase, subunit A, domain 3"/>
    <property type="match status" value="1"/>
</dbReference>
<dbReference type="CDD" id="cd00567">
    <property type="entry name" value="ACAD"/>
    <property type="match status" value="1"/>
</dbReference>
<comment type="cofactor">
    <cofactor evidence="1">
        <name>FAD</name>
        <dbReference type="ChEBI" id="CHEBI:57692"/>
    </cofactor>
</comment>
<dbReference type="InterPro" id="IPR036250">
    <property type="entry name" value="AcylCo_DH-like_C"/>
</dbReference>
<keyword evidence="9" id="KW-1185">Reference proteome</keyword>
<gene>
    <name evidence="8" type="ORF">PV06_04374</name>
</gene>
<dbReference type="GO" id="GO:0050660">
    <property type="term" value="F:flavin adenine dinucleotide binding"/>
    <property type="evidence" value="ECO:0007669"/>
    <property type="project" value="InterPro"/>
</dbReference>
<dbReference type="GO" id="GO:0046359">
    <property type="term" value="P:butyrate catabolic process"/>
    <property type="evidence" value="ECO:0007669"/>
    <property type="project" value="TreeGrafter"/>
</dbReference>
<dbReference type="OrthoDB" id="10016597at2759"/>
<evidence type="ECO:0000313" key="8">
    <source>
        <dbReference type="EMBL" id="KIW43253.1"/>
    </source>
</evidence>
<organism evidence="8 9">
    <name type="scientific">Exophiala oligosperma</name>
    <dbReference type="NCBI Taxonomy" id="215243"/>
    <lineage>
        <taxon>Eukaryota</taxon>
        <taxon>Fungi</taxon>
        <taxon>Dikarya</taxon>
        <taxon>Ascomycota</taxon>
        <taxon>Pezizomycotina</taxon>
        <taxon>Eurotiomycetes</taxon>
        <taxon>Chaetothyriomycetidae</taxon>
        <taxon>Chaetothyriales</taxon>
        <taxon>Herpotrichiellaceae</taxon>
        <taxon>Exophiala</taxon>
    </lineage>
</organism>
<dbReference type="HOGENOM" id="CLU_018204_3_0_1"/>
<dbReference type="GeneID" id="27356448"/>
<keyword evidence="3" id="KW-0285">Flavoprotein</keyword>
<dbReference type="STRING" id="215243.A0A0D2DJV3"/>
<dbReference type="EMBL" id="KN847335">
    <property type="protein sequence ID" value="KIW43253.1"/>
    <property type="molecule type" value="Genomic_DNA"/>
</dbReference>
<dbReference type="Gene3D" id="1.10.540.10">
    <property type="entry name" value="Acyl-CoA dehydrogenase/oxidase, N-terminal domain"/>
    <property type="match status" value="1"/>
</dbReference>